<dbReference type="AlphaFoldDB" id="A0A0D2XZ53"/>
<gene>
    <name evidence="1" type="primary">28950851</name>
</gene>
<dbReference type="Proteomes" id="UP000002489">
    <property type="component" value="Unassembled WGS sequence"/>
</dbReference>
<reference evidence="2" key="1">
    <citation type="journal article" date="2012" name="Mol. Plant Microbe Interact.">
        <title>A highly conserved effector in Fusarium oxysporum is required for full virulence on Arabidopsis.</title>
        <authorList>
            <person name="Thatcher L.F."/>
            <person name="Gardiner D.M."/>
            <person name="Kazan K."/>
            <person name="Manners J."/>
        </authorList>
    </citation>
    <scope>NUCLEOTIDE SEQUENCE [LARGE SCALE GENOMIC DNA]</scope>
    <source>
        <strain evidence="2">Fo5176</strain>
    </source>
</reference>
<name>A0A0D2XZ53_FUSOF</name>
<dbReference type="VEuPathDB" id="FungiDB:FOXG_09275"/>
<accession>A0A0D2XZ53</accession>
<organism evidence="1 2">
    <name type="scientific">Fusarium oxysporum (strain Fo5176)</name>
    <name type="common">Fusarium vascular wilt</name>
    <dbReference type="NCBI Taxonomy" id="660025"/>
    <lineage>
        <taxon>Eukaryota</taxon>
        <taxon>Fungi</taxon>
        <taxon>Dikarya</taxon>
        <taxon>Ascomycota</taxon>
        <taxon>Pezizomycotina</taxon>
        <taxon>Sordariomycetes</taxon>
        <taxon>Hypocreomycetidae</taxon>
        <taxon>Hypocreales</taxon>
        <taxon>Nectriaceae</taxon>
        <taxon>Fusarium</taxon>
        <taxon>Fusarium oxysporum species complex</taxon>
    </lineage>
</organism>
<sequence>MATVDVQTAPASSLDVFSKRAAEVEVREVSLELAANHRYLIQSPYTEHAHLLDLDTLDNENELLARALSQFRVLRDDYATAPYTESFNWPEVIEEVKRLAVESGKPFKATSFYIVAFRSRIKKETEYADLGVLDKGAHAEAVASGGFLKYWFGEPDSELANLATCVWRSREDAKKGGTGPAHRKAAGATRSLYAFWKIDQHRLIIRDNAETWEIIPWQD</sequence>
<proteinExistence type="predicted"/>
<dbReference type="InterPro" id="IPR011008">
    <property type="entry name" value="Dimeric_a/b-barrel"/>
</dbReference>
<dbReference type="PANTHER" id="PTHR36986">
    <property type="entry name" value="UPF0643 PROTEIN PB2B2.08"/>
    <property type="match status" value="1"/>
</dbReference>
<dbReference type="EnsemblFungi" id="FOXG_09275T0">
    <property type="protein sequence ID" value="FOXG_09275P0"/>
    <property type="gene ID" value="FOXG_09275"/>
</dbReference>
<protein>
    <submittedName>
        <fullName evidence="1">Uncharacterized protein</fullName>
    </submittedName>
</protein>
<dbReference type="PANTHER" id="PTHR36986:SF1">
    <property type="entry name" value="UPF0643 PROTEIN PB2B2.08"/>
    <property type="match status" value="1"/>
</dbReference>
<dbReference type="SUPFAM" id="SSF54909">
    <property type="entry name" value="Dimeric alpha+beta barrel"/>
    <property type="match status" value="1"/>
</dbReference>
<evidence type="ECO:0000313" key="2">
    <source>
        <dbReference type="Proteomes" id="UP000002489"/>
    </source>
</evidence>
<reference evidence="1" key="2">
    <citation type="submission" date="2025-08" db="UniProtKB">
        <authorList>
            <consortium name="EnsemblFungi"/>
        </authorList>
    </citation>
    <scope>IDENTIFICATION</scope>
    <source>
        <strain evidence="1">4287 / CBS 123668 / FGSC 9935 / NRRL 34936</strain>
    </source>
</reference>
<evidence type="ECO:0000313" key="1">
    <source>
        <dbReference type="EnsemblFungi" id="FOXG_09275P0"/>
    </source>
</evidence>